<name>A0A8J5ZX34_GALPY</name>
<keyword evidence="3" id="KW-1185">Reference proteome</keyword>
<dbReference type="GO" id="GO:0000981">
    <property type="term" value="F:DNA-binding transcription factor activity, RNA polymerase II-specific"/>
    <property type="evidence" value="ECO:0007669"/>
    <property type="project" value="TreeGrafter"/>
</dbReference>
<dbReference type="InterPro" id="IPR001346">
    <property type="entry name" value="Interferon_reg_fact_DNA-bd_dom"/>
</dbReference>
<sequence>MFAIVQPCRPAGGVLWSRPAEAQALVTKPEFWMLLPALTRRALCLSSLGLALLVFLDASSGAYLSISLCLSMCDRNGGRRLRQWLIEQIDSNLYPGLIWENDEKSMFRIPWKHAGKQDYNQEVDASIFKVRSRLPSPRGRCLPCGRRRRRGVLVLPGTQAQLGANQPPRTGAHGVPRARLRCCALPLRASGYTWSLVCRLRETDALRAVSGRIKLGVATPGCVNEVTEMECGRSEIDELIKEPSVDEYMGIVKRSPSPPEACRSQLLPDWWTQQPSTGLPLMAGYTAYDVHHSAFSQMVITFYYGGKLVGQTTTTCLEGCRLSPGQPGLPGAKLLGAEGLELVHFPPADTIPSERQRQVTRKLFGHLERGVLLHSNRHGVLVKRLCQGRVFCCGNAVVCRDRPNKLERDELAKVFDTTQFLRELQQFYNSQGRLPDSRVVLCFGEEFPDTAPLRSKLILVQVEQLYVRQLLEEASKGCGAGALLQPEEPPPDQVFRMFPDVCASHQRPFFRENQQITV</sequence>
<dbReference type="Gene3D" id="2.60.200.10">
    <property type="match status" value="1"/>
</dbReference>
<dbReference type="PROSITE" id="PS51507">
    <property type="entry name" value="IRF_2"/>
    <property type="match status" value="1"/>
</dbReference>
<dbReference type="InterPro" id="IPR017855">
    <property type="entry name" value="SMAD-like_dom_sf"/>
</dbReference>
<evidence type="ECO:0000313" key="2">
    <source>
        <dbReference type="EMBL" id="KAG8508377.1"/>
    </source>
</evidence>
<dbReference type="SMART" id="SM00348">
    <property type="entry name" value="IRF"/>
    <property type="match status" value="1"/>
</dbReference>
<dbReference type="SUPFAM" id="SSF46785">
    <property type="entry name" value="Winged helix' DNA-binding domain"/>
    <property type="match status" value="1"/>
</dbReference>
<organism evidence="2 3">
    <name type="scientific">Galemys pyrenaicus</name>
    <name type="common">Iberian desman</name>
    <name type="synonym">Pyrenean desman</name>
    <dbReference type="NCBI Taxonomy" id="202257"/>
    <lineage>
        <taxon>Eukaryota</taxon>
        <taxon>Metazoa</taxon>
        <taxon>Chordata</taxon>
        <taxon>Craniata</taxon>
        <taxon>Vertebrata</taxon>
        <taxon>Euteleostomi</taxon>
        <taxon>Mammalia</taxon>
        <taxon>Eutheria</taxon>
        <taxon>Laurasiatheria</taxon>
        <taxon>Eulipotyphla</taxon>
        <taxon>Talpidae</taxon>
        <taxon>Galemys</taxon>
    </lineage>
</organism>
<dbReference type="InterPro" id="IPR008984">
    <property type="entry name" value="SMAD_FHA_dom_sf"/>
</dbReference>
<dbReference type="AlphaFoldDB" id="A0A8J5ZX34"/>
<dbReference type="GO" id="GO:0000978">
    <property type="term" value="F:RNA polymerase II cis-regulatory region sequence-specific DNA binding"/>
    <property type="evidence" value="ECO:0007669"/>
    <property type="project" value="TreeGrafter"/>
</dbReference>
<gene>
    <name evidence="2" type="ORF">J0S82_006878</name>
</gene>
<dbReference type="Pfam" id="PF00605">
    <property type="entry name" value="IRF"/>
    <property type="match status" value="1"/>
</dbReference>
<dbReference type="PRINTS" id="PR00267">
    <property type="entry name" value="INTFRNREGFCT"/>
</dbReference>
<dbReference type="InterPro" id="IPR019471">
    <property type="entry name" value="Interferon_reg_factor-3"/>
</dbReference>
<dbReference type="FunFam" id="2.60.200.10:FF:000010">
    <property type="entry name" value="Interferon regulatory factor 8"/>
    <property type="match status" value="1"/>
</dbReference>
<evidence type="ECO:0000259" key="1">
    <source>
        <dbReference type="PROSITE" id="PS51507"/>
    </source>
</evidence>
<protein>
    <submittedName>
        <fullName evidence="2">Interferon regulatory factor 8</fullName>
    </submittedName>
</protein>
<dbReference type="PANTHER" id="PTHR11949:SF7">
    <property type="entry name" value="INTERFERON REGULATORY FACTOR 8"/>
    <property type="match status" value="1"/>
</dbReference>
<dbReference type="SMART" id="SM01243">
    <property type="entry name" value="IRF-3"/>
    <property type="match status" value="1"/>
</dbReference>
<dbReference type="GO" id="GO:0005634">
    <property type="term" value="C:nucleus"/>
    <property type="evidence" value="ECO:0007669"/>
    <property type="project" value="TreeGrafter"/>
</dbReference>
<evidence type="ECO:0000313" key="3">
    <source>
        <dbReference type="Proteomes" id="UP000700334"/>
    </source>
</evidence>
<reference evidence="2" key="1">
    <citation type="journal article" date="2021" name="Evol. Appl.">
        <title>The genome of the Pyrenean desman and the effects of bottlenecks and inbreeding on the genomic landscape of an endangered species.</title>
        <authorList>
            <person name="Escoda L."/>
            <person name="Castresana J."/>
        </authorList>
    </citation>
    <scope>NUCLEOTIDE SEQUENCE</scope>
    <source>
        <strain evidence="2">IBE-C5619</strain>
    </source>
</reference>
<dbReference type="Proteomes" id="UP000700334">
    <property type="component" value="Unassembled WGS sequence"/>
</dbReference>
<dbReference type="EMBL" id="JAGFMF010012032">
    <property type="protein sequence ID" value="KAG8508377.1"/>
    <property type="molecule type" value="Genomic_DNA"/>
</dbReference>
<dbReference type="SUPFAM" id="SSF49879">
    <property type="entry name" value="SMAD/FHA domain"/>
    <property type="match status" value="1"/>
</dbReference>
<dbReference type="GO" id="GO:0045893">
    <property type="term" value="P:positive regulation of DNA-templated transcription"/>
    <property type="evidence" value="ECO:0007669"/>
    <property type="project" value="UniProtKB-ARBA"/>
</dbReference>
<proteinExistence type="predicted"/>
<dbReference type="Gene3D" id="1.10.10.10">
    <property type="entry name" value="Winged helix-like DNA-binding domain superfamily/Winged helix DNA-binding domain"/>
    <property type="match status" value="1"/>
</dbReference>
<comment type="caution">
    <text evidence="2">The sequence shown here is derived from an EMBL/GenBank/DDBJ whole genome shotgun (WGS) entry which is preliminary data.</text>
</comment>
<feature type="domain" description="IRF tryptophan pentad repeat" evidence="1">
    <location>
        <begin position="78"/>
        <end position="182"/>
    </location>
</feature>
<dbReference type="GO" id="GO:0002376">
    <property type="term" value="P:immune system process"/>
    <property type="evidence" value="ECO:0007669"/>
    <property type="project" value="TreeGrafter"/>
</dbReference>
<dbReference type="InterPro" id="IPR036390">
    <property type="entry name" value="WH_DNA-bd_sf"/>
</dbReference>
<dbReference type="InterPro" id="IPR036388">
    <property type="entry name" value="WH-like_DNA-bd_sf"/>
</dbReference>
<dbReference type="PANTHER" id="PTHR11949">
    <property type="entry name" value="INTERFERON REGULATORY FACTOR"/>
    <property type="match status" value="1"/>
</dbReference>
<accession>A0A8J5ZX34</accession>
<dbReference type="OrthoDB" id="9922389at2759"/>
<dbReference type="Pfam" id="PF10401">
    <property type="entry name" value="IRF-3"/>
    <property type="match status" value="1"/>
</dbReference>